<reference evidence="2 3" key="2">
    <citation type="journal article" date="2012" name="PLoS Pathog.">
        <title>Diverse lifestyles and strategies of plant pathogenesis encoded in the genomes of eighteen Dothideomycetes fungi.</title>
        <authorList>
            <person name="Ohm R.A."/>
            <person name="Feau N."/>
            <person name="Henrissat B."/>
            <person name="Schoch C.L."/>
            <person name="Horwitz B.A."/>
            <person name="Barry K.W."/>
            <person name="Condon B.J."/>
            <person name="Copeland A.C."/>
            <person name="Dhillon B."/>
            <person name="Glaser F."/>
            <person name="Hesse C.N."/>
            <person name="Kosti I."/>
            <person name="LaButti K."/>
            <person name="Lindquist E.A."/>
            <person name="Lucas S."/>
            <person name="Salamov A.A."/>
            <person name="Bradshaw R.E."/>
            <person name="Ciuffetti L."/>
            <person name="Hamelin R.C."/>
            <person name="Kema G.H.J."/>
            <person name="Lawrence C."/>
            <person name="Scott J.A."/>
            <person name="Spatafora J.W."/>
            <person name="Turgeon B.G."/>
            <person name="de Wit P.J.G.M."/>
            <person name="Zhong S."/>
            <person name="Goodwin S.B."/>
            <person name="Grigoriev I.V."/>
        </authorList>
    </citation>
    <scope>NUCLEOTIDE SEQUENCE [LARGE SCALE GENOMIC DNA]</scope>
    <source>
        <strain evidence="3">NZE10 / CBS 128990</strain>
    </source>
</reference>
<feature type="region of interest" description="Disordered" evidence="1">
    <location>
        <begin position="17"/>
        <end position="52"/>
    </location>
</feature>
<dbReference type="AlphaFoldDB" id="N1PH42"/>
<organism evidence="2 3">
    <name type="scientific">Dothistroma septosporum (strain NZE10 / CBS 128990)</name>
    <name type="common">Red band needle blight fungus</name>
    <name type="synonym">Mycosphaerella pini</name>
    <dbReference type="NCBI Taxonomy" id="675120"/>
    <lineage>
        <taxon>Eukaryota</taxon>
        <taxon>Fungi</taxon>
        <taxon>Dikarya</taxon>
        <taxon>Ascomycota</taxon>
        <taxon>Pezizomycotina</taxon>
        <taxon>Dothideomycetes</taxon>
        <taxon>Dothideomycetidae</taxon>
        <taxon>Mycosphaerellales</taxon>
        <taxon>Mycosphaerellaceae</taxon>
        <taxon>Dothistroma</taxon>
    </lineage>
</organism>
<evidence type="ECO:0000313" key="3">
    <source>
        <dbReference type="Proteomes" id="UP000016933"/>
    </source>
</evidence>
<dbReference type="EMBL" id="KB446542">
    <property type="protein sequence ID" value="EME41667.1"/>
    <property type="molecule type" value="Genomic_DNA"/>
</dbReference>
<gene>
    <name evidence="2" type="ORF">DOTSEDRAFT_73910</name>
</gene>
<dbReference type="Proteomes" id="UP000016933">
    <property type="component" value="Unassembled WGS sequence"/>
</dbReference>
<name>N1PH42_DOTSN</name>
<accession>N1PH42</accession>
<proteinExistence type="predicted"/>
<reference evidence="3" key="1">
    <citation type="journal article" date="2012" name="PLoS Genet.">
        <title>The genomes of the fungal plant pathogens Cladosporium fulvum and Dothistroma septosporum reveal adaptation to different hosts and lifestyles but also signatures of common ancestry.</title>
        <authorList>
            <person name="de Wit P.J.G.M."/>
            <person name="van der Burgt A."/>
            <person name="Oekmen B."/>
            <person name="Stergiopoulos I."/>
            <person name="Abd-Elsalam K.A."/>
            <person name="Aerts A.L."/>
            <person name="Bahkali A.H."/>
            <person name="Beenen H.G."/>
            <person name="Chettri P."/>
            <person name="Cox M.P."/>
            <person name="Datema E."/>
            <person name="de Vries R.P."/>
            <person name="Dhillon B."/>
            <person name="Ganley A.R."/>
            <person name="Griffiths S.A."/>
            <person name="Guo Y."/>
            <person name="Hamelin R.C."/>
            <person name="Henrissat B."/>
            <person name="Kabir M.S."/>
            <person name="Jashni M.K."/>
            <person name="Kema G."/>
            <person name="Klaubauf S."/>
            <person name="Lapidus A."/>
            <person name="Levasseur A."/>
            <person name="Lindquist E."/>
            <person name="Mehrabi R."/>
            <person name="Ohm R.A."/>
            <person name="Owen T.J."/>
            <person name="Salamov A."/>
            <person name="Schwelm A."/>
            <person name="Schijlen E."/>
            <person name="Sun H."/>
            <person name="van den Burg H.A."/>
            <person name="van Ham R.C.H.J."/>
            <person name="Zhang S."/>
            <person name="Goodwin S.B."/>
            <person name="Grigoriev I.V."/>
            <person name="Collemare J."/>
            <person name="Bradshaw R.E."/>
        </authorList>
    </citation>
    <scope>NUCLEOTIDE SEQUENCE [LARGE SCALE GENOMIC DNA]</scope>
    <source>
        <strain evidence="3">NZE10 / CBS 128990</strain>
    </source>
</reference>
<dbReference type="HOGENOM" id="CLU_2196903_0_0_1"/>
<protein>
    <submittedName>
        <fullName evidence="2">Uncharacterized protein</fullName>
    </submittedName>
</protein>
<keyword evidence="3" id="KW-1185">Reference proteome</keyword>
<evidence type="ECO:0000256" key="1">
    <source>
        <dbReference type="SAM" id="MobiDB-lite"/>
    </source>
</evidence>
<sequence>MDNNIMAEILQGLEHSNLLRTHHGRHNRSIPRKGPQQEELRAPTDSSVEHSSIASLWPKTAVDSVIQHLRYIYRTRAPTRLTRSNPSSSPLAAHMLSSSSRALVPYSV</sequence>
<feature type="region of interest" description="Disordered" evidence="1">
    <location>
        <begin position="80"/>
        <end position="108"/>
    </location>
</feature>
<evidence type="ECO:0000313" key="2">
    <source>
        <dbReference type="EMBL" id="EME41667.1"/>
    </source>
</evidence>
<feature type="compositionally biased region" description="Basic residues" evidence="1">
    <location>
        <begin position="20"/>
        <end position="31"/>
    </location>
</feature>
<feature type="compositionally biased region" description="Polar residues" evidence="1">
    <location>
        <begin position="81"/>
        <end position="101"/>
    </location>
</feature>